<dbReference type="Proteomes" id="UP000315700">
    <property type="component" value="Chromosome"/>
</dbReference>
<evidence type="ECO:0000313" key="3">
    <source>
        <dbReference type="Proteomes" id="UP000315700"/>
    </source>
</evidence>
<dbReference type="OrthoDB" id="9795206at2"/>
<dbReference type="Gene3D" id="3.40.630.30">
    <property type="match status" value="1"/>
</dbReference>
<keyword evidence="3" id="KW-1185">Reference proteome</keyword>
<dbReference type="InParanoid" id="A0A517SJZ5"/>
<proteinExistence type="predicted"/>
<sequence length="190" mass="21787">MNWRHDDWGGDLPVVAAERVVLRPLSEGDTDSLFELFSDREVMRFWSSLPMSSRDDAVALLQEIRDHFAARRLFQWGIADRVSNQVVGTCTLLNLDYANLRAEIGFALNRRYWGTGLAREGVSALVAFAFDTLGLERIEADTDPRNERCRRLLTRLGFREEGLLRERWRVGGEVQDSLILGLLKSEWTTD</sequence>
<dbReference type="RefSeq" id="WP_145033919.1">
    <property type="nucleotide sequence ID" value="NZ_CP036271.1"/>
</dbReference>
<evidence type="ECO:0000313" key="2">
    <source>
        <dbReference type="EMBL" id="QDT56441.1"/>
    </source>
</evidence>
<gene>
    <name evidence="2" type="primary">ydaF</name>
    <name evidence="2" type="ORF">Pan44_44950</name>
</gene>
<keyword evidence="2" id="KW-0808">Transferase</keyword>
<reference evidence="2 3" key="1">
    <citation type="submission" date="2019-02" db="EMBL/GenBank/DDBJ databases">
        <title>Deep-cultivation of Planctomycetes and their phenomic and genomic characterization uncovers novel biology.</title>
        <authorList>
            <person name="Wiegand S."/>
            <person name="Jogler M."/>
            <person name="Boedeker C."/>
            <person name="Pinto D."/>
            <person name="Vollmers J."/>
            <person name="Rivas-Marin E."/>
            <person name="Kohn T."/>
            <person name="Peeters S.H."/>
            <person name="Heuer A."/>
            <person name="Rast P."/>
            <person name="Oberbeckmann S."/>
            <person name="Bunk B."/>
            <person name="Jeske O."/>
            <person name="Meyerdierks A."/>
            <person name="Storesund J.E."/>
            <person name="Kallscheuer N."/>
            <person name="Luecker S."/>
            <person name="Lage O.M."/>
            <person name="Pohl T."/>
            <person name="Merkel B.J."/>
            <person name="Hornburger P."/>
            <person name="Mueller R.-W."/>
            <person name="Bruemmer F."/>
            <person name="Labrenz M."/>
            <person name="Spormann A.M."/>
            <person name="Op den Camp H."/>
            <person name="Overmann J."/>
            <person name="Amann R."/>
            <person name="Jetten M.S.M."/>
            <person name="Mascher T."/>
            <person name="Medema M.H."/>
            <person name="Devos D.P."/>
            <person name="Kaster A.-K."/>
            <person name="Ovreas L."/>
            <person name="Rohde M."/>
            <person name="Galperin M.Y."/>
            <person name="Jogler C."/>
        </authorList>
    </citation>
    <scope>NUCLEOTIDE SEQUENCE [LARGE SCALE GENOMIC DNA]</scope>
    <source>
        <strain evidence="2 3">Pan44</strain>
    </source>
</reference>
<dbReference type="GO" id="GO:0008999">
    <property type="term" value="F:protein-N-terminal-alanine acetyltransferase activity"/>
    <property type="evidence" value="ECO:0007669"/>
    <property type="project" value="TreeGrafter"/>
</dbReference>
<protein>
    <submittedName>
        <fullName evidence="2">Ribosomal N-acetyltransferase YdaF</fullName>
        <ecNumber evidence="2">2.3.1.-</ecNumber>
    </submittedName>
</protein>
<organism evidence="2 3">
    <name type="scientific">Caulifigura coniformis</name>
    <dbReference type="NCBI Taxonomy" id="2527983"/>
    <lineage>
        <taxon>Bacteria</taxon>
        <taxon>Pseudomonadati</taxon>
        <taxon>Planctomycetota</taxon>
        <taxon>Planctomycetia</taxon>
        <taxon>Planctomycetales</taxon>
        <taxon>Planctomycetaceae</taxon>
        <taxon>Caulifigura</taxon>
    </lineage>
</organism>
<name>A0A517SJZ5_9PLAN</name>
<dbReference type="InterPro" id="IPR051908">
    <property type="entry name" value="Ribosomal_N-acetyltransferase"/>
</dbReference>
<dbReference type="PROSITE" id="PS51186">
    <property type="entry name" value="GNAT"/>
    <property type="match status" value="1"/>
</dbReference>
<dbReference type="EC" id="2.3.1.-" evidence="2"/>
<dbReference type="SUPFAM" id="SSF55729">
    <property type="entry name" value="Acyl-CoA N-acyltransferases (Nat)"/>
    <property type="match status" value="1"/>
</dbReference>
<dbReference type="EMBL" id="CP036271">
    <property type="protein sequence ID" value="QDT56441.1"/>
    <property type="molecule type" value="Genomic_DNA"/>
</dbReference>
<feature type="domain" description="N-acetyltransferase" evidence="1">
    <location>
        <begin position="20"/>
        <end position="181"/>
    </location>
</feature>
<dbReference type="InterPro" id="IPR000182">
    <property type="entry name" value="GNAT_dom"/>
</dbReference>
<dbReference type="PANTHER" id="PTHR43441">
    <property type="entry name" value="RIBOSOMAL-PROTEIN-SERINE ACETYLTRANSFERASE"/>
    <property type="match status" value="1"/>
</dbReference>
<dbReference type="KEGG" id="ccos:Pan44_44950"/>
<dbReference type="GO" id="GO:1990189">
    <property type="term" value="F:protein N-terminal-serine acetyltransferase activity"/>
    <property type="evidence" value="ECO:0007669"/>
    <property type="project" value="TreeGrafter"/>
</dbReference>
<dbReference type="InterPro" id="IPR016181">
    <property type="entry name" value="Acyl_CoA_acyltransferase"/>
</dbReference>
<evidence type="ECO:0000259" key="1">
    <source>
        <dbReference type="PROSITE" id="PS51186"/>
    </source>
</evidence>
<dbReference type="AlphaFoldDB" id="A0A517SJZ5"/>
<dbReference type="FunCoup" id="A0A517SJZ5">
    <property type="interactions" value="133"/>
</dbReference>
<dbReference type="Pfam" id="PF13302">
    <property type="entry name" value="Acetyltransf_3"/>
    <property type="match status" value="1"/>
</dbReference>
<dbReference type="GO" id="GO:0005737">
    <property type="term" value="C:cytoplasm"/>
    <property type="evidence" value="ECO:0007669"/>
    <property type="project" value="TreeGrafter"/>
</dbReference>
<keyword evidence="2" id="KW-0012">Acyltransferase</keyword>
<dbReference type="PANTHER" id="PTHR43441:SF11">
    <property type="entry name" value="RIBOSOMAL-PROTEIN-SERINE ACETYLTRANSFERASE"/>
    <property type="match status" value="1"/>
</dbReference>
<accession>A0A517SJZ5</accession>